<dbReference type="Pfam" id="PF06280">
    <property type="entry name" value="fn3_5"/>
    <property type="match status" value="1"/>
</dbReference>
<dbReference type="Gene3D" id="3.50.30.30">
    <property type="match status" value="1"/>
</dbReference>
<dbReference type="PROSITE" id="PS00136">
    <property type="entry name" value="SUBTILASE_ASP"/>
    <property type="match status" value="1"/>
</dbReference>
<dbReference type="InterPro" id="IPR034187">
    <property type="entry name" value="Peptidases_S8_5"/>
</dbReference>
<name>A0A4P9XQC7_9FUNG</name>
<feature type="active site" description="Charge relay system" evidence="8 9">
    <location>
        <position position="147"/>
    </location>
</feature>
<dbReference type="GO" id="GO:0006508">
    <property type="term" value="P:proteolysis"/>
    <property type="evidence" value="ECO:0007669"/>
    <property type="project" value="UniProtKB-KW"/>
</dbReference>
<dbReference type="GO" id="GO:0004252">
    <property type="term" value="F:serine-type endopeptidase activity"/>
    <property type="evidence" value="ECO:0007669"/>
    <property type="project" value="UniProtKB-UniRule"/>
</dbReference>
<evidence type="ECO:0000259" key="11">
    <source>
        <dbReference type="Pfam" id="PF00082"/>
    </source>
</evidence>
<evidence type="ECO:0000259" key="13">
    <source>
        <dbReference type="Pfam" id="PF06280"/>
    </source>
</evidence>
<dbReference type="AlphaFoldDB" id="A0A4P9XQC7"/>
<feature type="domain" description="Peptidase S8/S53" evidence="11">
    <location>
        <begin position="138"/>
        <end position="573"/>
    </location>
</feature>
<dbReference type="PANTHER" id="PTHR43806:SF66">
    <property type="entry name" value="SERIN ENDOPEPTIDASE"/>
    <property type="match status" value="1"/>
</dbReference>
<evidence type="ECO:0000256" key="4">
    <source>
        <dbReference type="ARBA" id="ARBA00022670"/>
    </source>
</evidence>
<evidence type="ECO:0000256" key="7">
    <source>
        <dbReference type="ARBA" id="ARBA00022825"/>
    </source>
</evidence>
<dbReference type="Pfam" id="PF02225">
    <property type="entry name" value="PA"/>
    <property type="match status" value="1"/>
</dbReference>
<keyword evidence="7 9" id="KW-0720">Serine protease</keyword>
<dbReference type="PROSITE" id="PS51892">
    <property type="entry name" value="SUBTILASE"/>
    <property type="match status" value="1"/>
</dbReference>
<evidence type="ECO:0000256" key="6">
    <source>
        <dbReference type="ARBA" id="ARBA00022801"/>
    </source>
</evidence>
<proteinExistence type="inferred from homology"/>
<dbReference type="PRINTS" id="PR00723">
    <property type="entry name" value="SUBTILISIN"/>
</dbReference>
<evidence type="ECO:0000256" key="9">
    <source>
        <dbReference type="PROSITE-ProRule" id="PRU01240"/>
    </source>
</evidence>
<dbReference type="SUPFAM" id="SSF52025">
    <property type="entry name" value="PA domain"/>
    <property type="match status" value="1"/>
</dbReference>
<accession>A0A4P9XQC7</accession>
<reference evidence="15" key="1">
    <citation type="journal article" date="2018" name="Nat. Microbiol.">
        <title>Leveraging single-cell genomics to expand the fungal tree of life.</title>
        <authorList>
            <person name="Ahrendt S.R."/>
            <person name="Quandt C.A."/>
            <person name="Ciobanu D."/>
            <person name="Clum A."/>
            <person name="Salamov A."/>
            <person name="Andreopoulos B."/>
            <person name="Cheng J.F."/>
            <person name="Woyke T."/>
            <person name="Pelin A."/>
            <person name="Henrissat B."/>
            <person name="Reynolds N.K."/>
            <person name="Benny G.L."/>
            <person name="Smith M.E."/>
            <person name="James T.Y."/>
            <person name="Grigoriev I.V."/>
        </authorList>
    </citation>
    <scope>NUCLEOTIDE SEQUENCE [LARGE SCALE GENOMIC DNA]</scope>
    <source>
        <strain evidence="15">RSA 1356</strain>
    </source>
</reference>
<dbReference type="GO" id="GO:0005615">
    <property type="term" value="C:extracellular space"/>
    <property type="evidence" value="ECO:0007669"/>
    <property type="project" value="TreeGrafter"/>
</dbReference>
<comment type="similarity">
    <text evidence="1 9 10">Belongs to the peptidase S8 family.</text>
</comment>
<dbReference type="OrthoDB" id="10256524at2759"/>
<dbReference type="InterPro" id="IPR023828">
    <property type="entry name" value="Peptidase_S8_Ser-AS"/>
</dbReference>
<dbReference type="SUPFAM" id="SSF52743">
    <property type="entry name" value="Subtilisin-like"/>
    <property type="match status" value="1"/>
</dbReference>
<dbReference type="InterPro" id="IPR010435">
    <property type="entry name" value="C5a/SBT2-like_Fn3"/>
</dbReference>
<dbReference type="InterPro" id="IPR023827">
    <property type="entry name" value="Peptidase_S8_Asp-AS"/>
</dbReference>
<evidence type="ECO:0000256" key="10">
    <source>
        <dbReference type="RuleBase" id="RU003355"/>
    </source>
</evidence>
<keyword evidence="15" id="KW-1185">Reference proteome</keyword>
<dbReference type="Proteomes" id="UP000271241">
    <property type="component" value="Unassembled WGS sequence"/>
</dbReference>
<dbReference type="Gene3D" id="3.40.50.200">
    <property type="entry name" value="Peptidase S8/S53 domain"/>
    <property type="match status" value="2"/>
</dbReference>
<evidence type="ECO:0000256" key="1">
    <source>
        <dbReference type="ARBA" id="ARBA00011073"/>
    </source>
</evidence>
<dbReference type="InterPro" id="IPR015500">
    <property type="entry name" value="Peptidase_S8_subtilisin-rel"/>
</dbReference>
<dbReference type="InterPro" id="IPR036852">
    <property type="entry name" value="Peptidase_S8/S53_dom_sf"/>
</dbReference>
<keyword evidence="3" id="KW-0964">Secreted</keyword>
<sequence>MIGLSASPGSAEALREQQAFLAQAAGAALRGHWSVRTRYRFDNAINAVSVDLLDGNVDQLASLPMVRTVWPLKTYGQPHAVLLPRQEPAANQGDGPNNTSADSNEKSANDFLQLAKTATDGVQGLADKPAGTSTDPTGRGVKVGIIDTGVDYTHPALGGCFGPKCKVFVGHDFVGDQYSGYNAPVPDEDPRDMCNGHGTHVAGIIGGKSAEFAGTAPDALFGAYRVFGCSGEVAVDIVTKALERAYDDGMHIINLSLGISSYWTDTPDALVAQRIFEQGVVIVASGGNDGANTLFSIATPATAPDVIAVASFDMQEYSAYYFTLDDNPDLQFDYSFATGIPRSLNNTSLAIIHGIQPLDPARYGCSPMPEKFSGEVLLLMRGRCPFDIKALNAQDSGASGVIIFDTEPGLVETFTNNPKITIPVVTVNSNSGRALFSHIKELYKLERMPKLVFSTKQCTFKNTNGNQLSASSSWGPSASMDIKPDISAYGGFVRSTYPVNLGSWGTLSGTSMAAPKVTGKAAQLIEMRGALRSPAAARDIRRAILNTAEPVYAPLVRDFQVANKTHSVLRQGAGMIAATRLFKNTVAVDPPKVHWSMPGWQSHTFTLTVRNSATYATTFDVSYKSSNPVVRGTVTFPYVPLPSYANETVSFSKDNFTLGAGESTNVDVHYSPPMDKDERHFNLGSGYVVIVERGRNSNVSYAHVPFLTHYGPLRAVDMLERDITSPFPSLNMLVAEGTSVAVLRFRAKLPSTRALVLVQRAGETNPTKALGVIPNGLVRSLDRSSSDKDDHHQVGWAGNVVKIDESFNRTIGSPTRVPEGAYQLQVLLNRPTNNPTNISSFDTWLSPIINVTAVDMKLNAPPPADSITEAKPLAQLSAILGITASSRSTGSTMAMRVSPGQGRYANA</sequence>
<dbReference type="InterPro" id="IPR003137">
    <property type="entry name" value="PA_domain"/>
</dbReference>
<dbReference type="Pfam" id="PF00082">
    <property type="entry name" value="Peptidase_S8"/>
    <property type="match status" value="1"/>
</dbReference>
<dbReference type="InterPro" id="IPR022398">
    <property type="entry name" value="Peptidase_S8_His-AS"/>
</dbReference>
<keyword evidence="5" id="KW-0732">Signal</keyword>
<dbReference type="InterPro" id="IPR046450">
    <property type="entry name" value="PA_dom_sf"/>
</dbReference>
<dbReference type="InterPro" id="IPR000209">
    <property type="entry name" value="Peptidase_S8/S53_dom"/>
</dbReference>
<feature type="domain" description="PA" evidence="12">
    <location>
        <begin position="363"/>
        <end position="435"/>
    </location>
</feature>
<organism evidence="14 15">
    <name type="scientific">Thamnocephalis sphaerospora</name>
    <dbReference type="NCBI Taxonomy" id="78915"/>
    <lineage>
        <taxon>Eukaryota</taxon>
        <taxon>Fungi</taxon>
        <taxon>Fungi incertae sedis</taxon>
        <taxon>Zoopagomycota</taxon>
        <taxon>Zoopagomycotina</taxon>
        <taxon>Zoopagomycetes</taxon>
        <taxon>Zoopagales</taxon>
        <taxon>Sigmoideomycetaceae</taxon>
        <taxon>Thamnocephalis</taxon>
    </lineage>
</organism>
<feature type="active site" description="Charge relay system" evidence="8 9">
    <location>
        <position position="511"/>
    </location>
</feature>
<gene>
    <name evidence="14" type="ORF">THASP1DRAFT_29956</name>
</gene>
<evidence type="ECO:0000256" key="5">
    <source>
        <dbReference type="ARBA" id="ARBA00022729"/>
    </source>
</evidence>
<keyword evidence="6 9" id="KW-0378">Hydrolase</keyword>
<evidence type="ECO:0000256" key="2">
    <source>
        <dbReference type="ARBA" id="ARBA00022512"/>
    </source>
</evidence>
<dbReference type="PROSITE" id="PS00138">
    <property type="entry name" value="SUBTILASE_SER"/>
    <property type="match status" value="1"/>
</dbReference>
<keyword evidence="4 9" id="KW-0645">Protease</keyword>
<evidence type="ECO:0000313" key="14">
    <source>
        <dbReference type="EMBL" id="RKP08243.1"/>
    </source>
</evidence>
<evidence type="ECO:0000313" key="15">
    <source>
        <dbReference type="Proteomes" id="UP000271241"/>
    </source>
</evidence>
<dbReference type="InterPro" id="IPR050131">
    <property type="entry name" value="Peptidase_S8_subtilisin-like"/>
</dbReference>
<protein>
    <submittedName>
        <fullName evidence="14">Peptidase S8/S53 domain-containing protein</fullName>
    </submittedName>
</protein>
<dbReference type="CDD" id="cd07489">
    <property type="entry name" value="Peptidases_S8_5"/>
    <property type="match status" value="1"/>
</dbReference>
<dbReference type="EMBL" id="KZ992622">
    <property type="protein sequence ID" value="RKP08243.1"/>
    <property type="molecule type" value="Genomic_DNA"/>
</dbReference>
<evidence type="ECO:0000259" key="12">
    <source>
        <dbReference type="Pfam" id="PF02225"/>
    </source>
</evidence>
<evidence type="ECO:0000256" key="8">
    <source>
        <dbReference type="PIRSR" id="PIRSR615500-1"/>
    </source>
</evidence>
<evidence type="ECO:0000256" key="3">
    <source>
        <dbReference type="ARBA" id="ARBA00022525"/>
    </source>
</evidence>
<dbReference type="PANTHER" id="PTHR43806">
    <property type="entry name" value="PEPTIDASE S8"/>
    <property type="match status" value="1"/>
</dbReference>
<feature type="domain" description="C5a peptidase/Subtilisin-like protease SBT2-like Fn3-like" evidence="13">
    <location>
        <begin position="603"/>
        <end position="696"/>
    </location>
</feature>
<feature type="active site" description="Charge relay system" evidence="8 9">
    <location>
        <position position="197"/>
    </location>
</feature>
<dbReference type="PROSITE" id="PS00137">
    <property type="entry name" value="SUBTILASE_HIS"/>
    <property type="match status" value="1"/>
</dbReference>
<keyword evidence="2" id="KW-0134">Cell wall</keyword>
<dbReference type="GO" id="GO:0016020">
    <property type="term" value="C:membrane"/>
    <property type="evidence" value="ECO:0007669"/>
    <property type="project" value="InterPro"/>
</dbReference>